<feature type="compositionally biased region" description="Polar residues" evidence="1">
    <location>
        <begin position="1"/>
        <end position="13"/>
    </location>
</feature>
<evidence type="ECO:0000313" key="2">
    <source>
        <dbReference type="EMBL" id="QNO18046.1"/>
    </source>
</evidence>
<reference evidence="2 3" key="1">
    <citation type="submission" date="2020-08" db="EMBL/GenBank/DDBJ databases">
        <authorList>
            <person name="Ren C."/>
            <person name="Gu Y."/>
            <person name="Xu Y."/>
        </authorList>
    </citation>
    <scope>NUCLEOTIDE SEQUENCE [LARGE SCALE GENOMIC DNA]</scope>
    <source>
        <strain evidence="2 3">LBM18003</strain>
    </source>
</reference>
<proteinExistence type="predicted"/>
<accession>A0A7G9WH84</accession>
<name>A0A7G9WH84_9FIRM</name>
<dbReference type="EMBL" id="CP060696">
    <property type="protein sequence ID" value="QNO18046.1"/>
    <property type="molecule type" value="Genomic_DNA"/>
</dbReference>
<protein>
    <submittedName>
        <fullName evidence="2">Uncharacterized protein</fullName>
    </submittedName>
</protein>
<organism evidence="2 3">
    <name type="scientific">Caproicibacterium amylolyticum</name>
    <dbReference type="NCBI Taxonomy" id="2766537"/>
    <lineage>
        <taxon>Bacteria</taxon>
        <taxon>Bacillati</taxon>
        <taxon>Bacillota</taxon>
        <taxon>Clostridia</taxon>
        <taxon>Eubacteriales</taxon>
        <taxon>Oscillospiraceae</taxon>
        <taxon>Caproicibacterium</taxon>
    </lineage>
</organism>
<gene>
    <name evidence="2" type="ORF">H6X83_14210</name>
</gene>
<sequence>MAGSESNDVQQMRQDAIRRSQEMYRRAQAPPGYTGSAFSEPQPSAPPPPPQQESAEPESEPPESNSAAPTADQNPPSFFQALFSDSERNLVLGILLLLMEEKDSDPALIFAMLYLLL</sequence>
<feature type="region of interest" description="Disordered" evidence="1">
    <location>
        <begin position="1"/>
        <end position="78"/>
    </location>
</feature>
<dbReference type="KEGG" id="caml:H6X83_14210"/>
<dbReference type="AlphaFoldDB" id="A0A7G9WH84"/>
<evidence type="ECO:0000256" key="1">
    <source>
        <dbReference type="SAM" id="MobiDB-lite"/>
    </source>
</evidence>
<feature type="compositionally biased region" description="Basic and acidic residues" evidence="1">
    <location>
        <begin position="15"/>
        <end position="25"/>
    </location>
</feature>
<keyword evidence="3" id="KW-1185">Reference proteome</keyword>
<dbReference type="RefSeq" id="WP_212507111.1">
    <property type="nucleotide sequence ID" value="NZ_CP060696.1"/>
</dbReference>
<dbReference type="Proteomes" id="UP000516046">
    <property type="component" value="Chromosome"/>
</dbReference>
<evidence type="ECO:0000313" key="3">
    <source>
        <dbReference type="Proteomes" id="UP000516046"/>
    </source>
</evidence>